<reference evidence="4 5" key="1">
    <citation type="submission" date="2018-06" db="EMBL/GenBank/DDBJ databases">
        <authorList>
            <person name="Strepis N."/>
        </authorList>
    </citation>
    <scope>NUCLEOTIDE SEQUENCE [LARGE SCALE GENOMIC DNA]</scope>
    <source>
        <strain evidence="4">LUCI</strain>
    </source>
</reference>
<sequence length="199" mass="20973">MLRKTNIGLALCLASILLIAGCSGTPSLSSNGTLPNDGTSSSTVNNQQQAPSNLNNSQPAAATMRLTTYQATRDGLHLGAEIHTVPKNDHPAQTALELLTAGTSNPELISVIPPDTKVLGLKIKDHVAYANFNAAIVKNNPGGSDNEMLLVAAIVDTLTEFPGIQEVQILVDGKKIDTLSGHMDLSEPLSRSEEIIKNK</sequence>
<feature type="domain" description="GerMN" evidence="3">
    <location>
        <begin position="92"/>
        <end position="180"/>
    </location>
</feature>
<evidence type="ECO:0000313" key="4">
    <source>
        <dbReference type="EMBL" id="VBB07821.1"/>
    </source>
</evidence>
<proteinExistence type="predicted"/>
<dbReference type="Pfam" id="PF10646">
    <property type="entry name" value="Germane"/>
    <property type="match status" value="1"/>
</dbReference>
<dbReference type="OrthoDB" id="1629199at2"/>
<feature type="region of interest" description="Disordered" evidence="1">
    <location>
        <begin position="31"/>
        <end position="59"/>
    </location>
</feature>
<gene>
    <name evidence="4" type="ORF">LUCI_3086</name>
</gene>
<keyword evidence="5" id="KW-1185">Reference proteome</keyword>
<protein>
    <submittedName>
        <fullName evidence="4">Sporulation and spore germination</fullName>
    </submittedName>
</protein>
<name>A0A498R8W7_9FIRM</name>
<dbReference type="EMBL" id="UPPP01000081">
    <property type="protein sequence ID" value="VBB07821.1"/>
    <property type="molecule type" value="Genomic_DNA"/>
</dbReference>
<dbReference type="PROSITE" id="PS51257">
    <property type="entry name" value="PROKAR_LIPOPROTEIN"/>
    <property type="match status" value="1"/>
</dbReference>
<evidence type="ECO:0000313" key="5">
    <source>
        <dbReference type="Proteomes" id="UP000277811"/>
    </source>
</evidence>
<keyword evidence="2" id="KW-0732">Signal</keyword>
<dbReference type="InterPro" id="IPR019606">
    <property type="entry name" value="GerMN"/>
</dbReference>
<accession>A0A498R8W7</accession>
<dbReference type="SMART" id="SM00909">
    <property type="entry name" value="Germane"/>
    <property type="match status" value="1"/>
</dbReference>
<feature type="signal peptide" evidence="2">
    <location>
        <begin position="1"/>
        <end position="20"/>
    </location>
</feature>
<dbReference type="AlphaFoldDB" id="A0A498R8W7"/>
<evidence type="ECO:0000256" key="2">
    <source>
        <dbReference type="SAM" id="SignalP"/>
    </source>
</evidence>
<feature type="chain" id="PRO_5039283157" evidence="2">
    <location>
        <begin position="21"/>
        <end position="199"/>
    </location>
</feature>
<organism evidence="4 5">
    <name type="scientific">Lucifera butyrica</name>
    <dbReference type="NCBI Taxonomy" id="1351585"/>
    <lineage>
        <taxon>Bacteria</taxon>
        <taxon>Bacillati</taxon>
        <taxon>Bacillota</taxon>
        <taxon>Negativicutes</taxon>
        <taxon>Veillonellales</taxon>
        <taxon>Veillonellaceae</taxon>
        <taxon>Lucifera</taxon>
    </lineage>
</organism>
<dbReference type="RefSeq" id="WP_122628745.1">
    <property type="nucleotide sequence ID" value="NZ_UPPP01000081.1"/>
</dbReference>
<evidence type="ECO:0000256" key="1">
    <source>
        <dbReference type="SAM" id="MobiDB-lite"/>
    </source>
</evidence>
<evidence type="ECO:0000259" key="3">
    <source>
        <dbReference type="SMART" id="SM00909"/>
    </source>
</evidence>
<dbReference type="Proteomes" id="UP000277811">
    <property type="component" value="Unassembled WGS sequence"/>
</dbReference>